<name>A0A0H0G587_ECOLX</name>
<evidence type="ECO:0000313" key="1">
    <source>
        <dbReference type="EMBL" id="KNF67020.1"/>
    </source>
</evidence>
<proteinExistence type="predicted"/>
<dbReference type="AlphaFoldDB" id="A0A0H0G587"/>
<protein>
    <submittedName>
        <fullName evidence="1">Uncharacterized protein</fullName>
    </submittedName>
</protein>
<dbReference type="PATRIC" id="fig|562.7396.peg.3375"/>
<gene>
    <name evidence="1" type="ORF">WR15_17150</name>
</gene>
<evidence type="ECO:0000313" key="2">
    <source>
        <dbReference type="Proteomes" id="UP000037564"/>
    </source>
</evidence>
<organism evidence="1 2">
    <name type="scientific">Escherichia coli</name>
    <dbReference type="NCBI Taxonomy" id="562"/>
    <lineage>
        <taxon>Bacteria</taxon>
        <taxon>Pseudomonadati</taxon>
        <taxon>Pseudomonadota</taxon>
        <taxon>Gammaproteobacteria</taxon>
        <taxon>Enterobacterales</taxon>
        <taxon>Enterobacteriaceae</taxon>
        <taxon>Escherichia</taxon>
    </lineage>
</organism>
<dbReference type="EMBL" id="LGZN01000041">
    <property type="protein sequence ID" value="KNF67020.1"/>
    <property type="molecule type" value="Genomic_DNA"/>
</dbReference>
<dbReference type="Proteomes" id="UP000037564">
    <property type="component" value="Unassembled WGS sequence"/>
</dbReference>
<comment type="caution">
    <text evidence="1">The sequence shown here is derived from an EMBL/GenBank/DDBJ whole genome shotgun (WGS) entry which is preliminary data.</text>
</comment>
<accession>A0A0H0G587</accession>
<reference evidence="1 2" key="1">
    <citation type="submission" date="2015-07" db="EMBL/GenBank/DDBJ databases">
        <title>Genome sequences of 64 non-O157:H7 Shiga toxin-producing Escherichia coli strains.</title>
        <authorList>
            <person name="Gonzalez-Escalona N."/>
            <person name="Toro M."/>
            <person name="Timme R."/>
            <person name="Payne J."/>
        </authorList>
    </citation>
    <scope>NUCLEOTIDE SEQUENCE [LARGE SCALE GENOMIC DNA]</scope>
    <source>
        <strain evidence="1 2">CFSAN026843</strain>
    </source>
</reference>
<sequence length="66" mass="7077">MPHGIGCITASVLSDLIIHARYCRRISALTETAARQGDSSARVCGDNQKRYTPGFTALTERGVVPS</sequence>